<dbReference type="GO" id="GO:0005524">
    <property type="term" value="F:ATP binding"/>
    <property type="evidence" value="ECO:0007669"/>
    <property type="project" value="UniProtKB-KW"/>
</dbReference>
<dbReference type="SUPFAM" id="SSF55681">
    <property type="entry name" value="Class II aaRS and biotin synthetases"/>
    <property type="match status" value="1"/>
</dbReference>
<keyword evidence="5" id="KW-0963">Cytoplasm</keyword>
<dbReference type="InterPro" id="IPR040724">
    <property type="entry name" value="PheRS_DBD1"/>
</dbReference>
<reference evidence="16" key="3">
    <citation type="submission" date="2025-04" db="UniProtKB">
        <authorList>
            <consortium name="RefSeq"/>
        </authorList>
    </citation>
    <scope>IDENTIFICATION</scope>
</reference>
<dbReference type="Xenbase" id="XB-GENE-946393">
    <property type="gene designation" value="farsa"/>
</dbReference>
<dbReference type="InterPro" id="IPR040725">
    <property type="entry name" value="PheRS_DBD3"/>
</dbReference>
<dbReference type="Gene3D" id="3.30.930.10">
    <property type="entry name" value="Bira Bifunctional Protein, Domain 2"/>
    <property type="match status" value="1"/>
</dbReference>
<dbReference type="GO" id="GO:0005737">
    <property type="term" value="C:cytoplasm"/>
    <property type="evidence" value="ECO:0007669"/>
    <property type="project" value="UniProtKB-SubCell"/>
</dbReference>
<dbReference type="InterPro" id="IPR045864">
    <property type="entry name" value="aa-tRNA-synth_II/BPL/LPL"/>
</dbReference>
<reference evidence="16" key="1">
    <citation type="journal article" date="2002" name="Dev. Dyn.">
        <title>Genetic and genomic tools for Xenopus research: The NIH Xenopus initiative.</title>
        <authorList>
            <person name="Klein S.L."/>
            <person name="Strausberg R.L."/>
            <person name="Wagner L."/>
            <person name="Pontius J."/>
            <person name="Clifton S.W."/>
            <person name="Richardson P."/>
        </authorList>
    </citation>
    <scope>NUCLEOTIDE SEQUENCE</scope>
</reference>
<dbReference type="PANTHER" id="PTHR11538:SF40">
    <property type="entry name" value="PHENYLALANINE--TRNA LIGASE ALPHA SUBUNIT"/>
    <property type="match status" value="1"/>
</dbReference>
<evidence type="ECO:0000256" key="10">
    <source>
        <dbReference type="ARBA" id="ARBA00022842"/>
    </source>
</evidence>
<evidence type="ECO:0000256" key="1">
    <source>
        <dbReference type="ARBA" id="ARBA00001946"/>
    </source>
</evidence>
<gene>
    <name evidence="16 17" type="primary">farsa</name>
    <name evidence="16" type="synonym">cml33</name>
    <name evidence="16" type="synonym">farsa-a</name>
    <name evidence="16" type="synonym">farsa-b</name>
    <name evidence="16" type="synonym">farsl</name>
    <name evidence="16" type="synonym">farsla</name>
    <name evidence="16" type="synonym">frsa</name>
    <name evidence="14" type="synonym">MGC145234</name>
    <name evidence="16" type="synonym">pheha</name>
</gene>
<dbReference type="OrthoDB" id="238316at2759"/>
<protein>
    <recommendedName>
        <fullName evidence="4">phenylalanine--tRNA ligase</fullName>
        <ecNumber evidence="4">6.1.1.20</ecNumber>
    </recommendedName>
</protein>
<dbReference type="NCBIfam" id="TIGR00468">
    <property type="entry name" value="pheS"/>
    <property type="match status" value="1"/>
</dbReference>
<evidence type="ECO:0000313" key="14">
    <source>
        <dbReference type="EMBL" id="AAI21854.1"/>
    </source>
</evidence>
<keyword evidence="12" id="KW-0030">Aminoacyl-tRNA synthetase</keyword>
<evidence type="ECO:0000256" key="3">
    <source>
        <dbReference type="ARBA" id="ARBA00006703"/>
    </source>
</evidence>
<keyword evidence="6 16" id="KW-0436">Ligase</keyword>
<dbReference type="EMBL" id="BC121853">
    <property type="protein sequence ID" value="AAI21854.1"/>
    <property type="molecule type" value="mRNA"/>
</dbReference>
<sequence>MADNSVSEQLLQRLQDGGSKGVDSLELAALLGVEHQQVVGAVKSLQCLGQIIEAEQRSSKKWELSSEGEEIAREGSHEARVFHSLPKEGLLQSELMKQPIAKVGFSKAMSNKWIRVDKAAEGGPRIYRVVDSIEDAVKEKLQLILKGKADDVNEKDKNELKKRKLVNEVTVKSYWVTKGSGFSTSITKQETDLTPEMIASGSWREKQFKGYNFNALGVMPECGHLHPLLKVRTQFRQIFLEMGFTEMPTNNFIESSFWNFDALFQPQQHPARDQHDTFFLQDPALATEFPMEYLEKVKKVHSEGGYGSQGYKYDWSIHEAQKNILRTHTTAVSARMLYKLAQQKEFSPVKYFSIDRVFRNETLDATHLAEFHQIEGVVADRGLTLGNLMGVLKEFFHKLGITKLRFKPAYNPYTEPSMEVFSYHEGG</sequence>
<dbReference type="EC" id="6.1.1.20" evidence="4"/>
<dbReference type="Pfam" id="PF18554">
    <property type="entry name" value="PheRS_DBD2"/>
    <property type="match status" value="1"/>
</dbReference>
<dbReference type="CDD" id="cd00496">
    <property type="entry name" value="PheRS_alpha_core"/>
    <property type="match status" value="1"/>
</dbReference>
<dbReference type="GO" id="GO:0006432">
    <property type="term" value="P:phenylalanyl-tRNA aminoacylation"/>
    <property type="evidence" value="ECO:0007669"/>
    <property type="project" value="InterPro"/>
</dbReference>
<evidence type="ECO:0000313" key="16">
    <source>
        <dbReference type="RefSeq" id="NP_001072827.1"/>
    </source>
</evidence>
<dbReference type="KEGG" id="xtr:780288"/>
<dbReference type="Gene3D" id="3.30.1370.240">
    <property type="match status" value="1"/>
</dbReference>
<dbReference type="PANTHER" id="PTHR11538">
    <property type="entry name" value="PHENYLALANYL-TRNA SYNTHETASE"/>
    <property type="match status" value="1"/>
</dbReference>
<comment type="similarity">
    <text evidence="3">Belongs to the class-II aminoacyl-tRNA synthetase family. Phe-tRNA synthetase alpha subunit type 2 subfamily.</text>
</comment>
<name>Q0D2F0_XENTR</name>
<evidence type="ECO:0000256" key="6">
    <source>
        <dbReference type="ARBA" id="ARBA00022598"/>
    </source>
</evidence>
<keyword evidence="9" id="KW-0067">ATP-binding</keyword>
<evidence type="ECO:0000256" key="11">
    <source>
        <dbReference type="ARBA" id="ARBA00022917"/>
    </source>
</evidence>
<keyword evidence="10" id="KW-0460">Magnesium</keyword>
<keyword evidence="8" id="KW-0547">Nucleotide-binding</keyword>
<dbReference type="DNASU" id="780288"/>
<feature type="domain" description="Aminoacyl-transfer RNA synthetases class-II family profile" evidence="13">
    <location>
        <begin position="230"/>
        <end position="427"/>
    </location>
</feature>
<dbReference type="RefSeq" id="NP_001072827.1">
    <property type="nucleotide sequence ID" value="NM_001079359.1"/>
</dbReference>
<evidence type="ECO:0000256" key="7">
    <source>
        <dbReference type="ARBA" id="ARBA00022723"/>
    </source>
</evidence>
<accession>Q0D2F0</accession>
<dbReference type="GO" id="GO:0004826">
    <property type="term" value="F:phenylalanine-tRNA ligase activity"/>
    <property type="evidence" value="ECO:0007669"/>
    <property type="project" value="UniProtKB-EC"/>
</dbReference>
<dbReference type="FunFam" id="1.10.10.2320:FF:000001">
    <property type="entry name" value="phenylalanine--tRNA ligase alpha subunit"/>
    <property type="match status" value="1"/>
</dbReference>
<dbReference type="GeneID" id="780288"/>
<evidence type="ECO:0000313" key="17">
    <source>
        <dbReference type="Xenbase" id="XB-GENE-946393"/>
    </source>
</evidence>
<proteinExistence type="evidence at transcript level"/>
<dbReference type="Pfam" id="PF18553">
    <property type="entry name" value="PheRS_DBD3"/>
    <property type="match status" value="1"/>
</dbReference>
<dbReference type="AGR" id="Xenbase:XB-GENE-946393"/>
<dbReference type="Pfam" id="PF01409">
    <property type="entry name" value="tRNA-synt_2d"/>
    <property type="match status" value="1"/>
</dbReference>
<keyword evidence="15" id="KW-1185">Reference proteome</keyword>
<dbReference type="Proteomes" id="UP000008143">
    <property type="component" value="Chromosome 3"/>
</dbReference>
<dbReference type="FunFam" id="1.10.10.2330:FF:000005">
    <property type="entry name" value="phenylalanine--tRNA ligase alpha subunit"/>
    <property type="match status" value="1"/>
</dbReference>
<dbReference type="GO" id="GO:0000049">
    <property type="term" value="F:tRNA binding"/>
    <property type="evidence" value="ECO:0007669"/>
    <property type="project" value="InterPro"/>
</dbReference>
<dbReference type="InterPro" id="IPR006195">
    <property type="entry name" value="aa-tRNA-synth_II"/>
</dbReference>
<comment type="subcellular location">
    <subcellularLocation>
        <location evidence="2">Cytoplasm</location>
    </subcellularLocation>
</comment>
<dbReference type="InterPro" id="IPR004529">
    <property type="entry name" value="Phe-tRNA-synth_IIc_asu"/>
</dbReference>
<evidence type="ECO:0000256" key="12">
    <source>
        <dbReference type="ARBA" id="ARBA00023146"/>
    </source>
</evidence>
<dbReference type="InterPro" id="IPR002319">
    <property type="entry name" value="Phenylalanyl-tRNA_Synthase"/>
</dbReference>
<dbReference type="CTD" id="2193"/>
<dbReference type="AlphaFoldDB" id="Q0D2F0"/>
<evidence type="ECO:0000256" key="9">
    <source>
        <dbReference type="ARBA" id="ARBA00022840"/>
    </source>
</evidence>
<evidence type="ECO:0000256" key="5">
    <source>
        <dbReference type="ARBA" id="ARBA00022490"/>
    </source>
</evidence>
<evidence type="ECO:0000259" key="13">
    <source>
        <dbReference type="PROSITE" id="PS50862"/>
    </source>
</evidence>
<evidence type="ECO:0000256" key="2">
    <source>
        <dbReference type="ARBA" id="ARBA00004496"/>
    </source>
</evidence>
<dbReference type="PROSITE" id="PS50862">
    <property type="entry name" value="AA_TRNA_LIGASE_II"/>
    <property type="match status" value="1"/>
</dbReference>
<evidence type="ECO:0000313" key="15">
    <source>
        <dbReference type="Proteomes" id="UP000008143"/>
    </source>
</evidence>
<evidence type="ECO:0000256" key="8">
    <source>
        <dbReference type="ARBA" id="ARBA00022741"/>
    </source>
</evidence>
<keyword evidence="11" id="KW-0648">Protein biosynthesis</keyword>
<dbReference type="NCBIfam" id="NF003210">
    <property type="entry name" value="PRK04172.1"/>
    <property type="match status" value="1"/>
</dbReference>
<dbReference type="GO" id="GO:0046872">
    <property type="term" value="F:metal ion binding"/>
    <property type="evidence" value="ECO:0007669"/>
    <property type="project" value="UniProtKB-KW"/>
</dbReference>
<dbReference type="Gene3D" id="1.10.10.2320">
    <property type="match status" value="1"/>
</dbReference>
<dbReference type="Gene3D" id="1.10.10.2330">
    <property type="match status" value="1"/>
</dbReference>
<dbReference type="InterPro" id="IPR040586">
    <property type="entry name" value="PheRS_DBD2"/>
</dbReference>
<evidence type="ECO:0000256" key="4">
    <source>
        <dbReference type="ARBA" id="ARBA00012814"/>
    </source>
</evidence>
<reference evidence="14" key="2">
    <citation type="submission" date="2006-08" db="EMBL/GenBank/DDBJ databases">
        <authorList>
            <consortium name="NIH - Xenopus Gene Collection (XGC) project"/>
        </authorList>
    </citation>
    <scope>NUCLEOTIDE SEQUENCE [LARGE SCALE MRNA]</scope>
    <source>
        <tissue evidence="14">Brain</tissue>
    </source>
</reference>
<dbReference type="Pfam" id="PF18552">
    <property type="entry name" value="PheRS_DBD1"/>
    <property type="match status" value="1"/>
</dbReference>
<organism evidence="14">
    <name type="scientific">Xenopus tropicalis</name>
    <name type="common">Western clawed frog</name>
    <name type="synonym">Silurana tropicalis</name>
    <dbReference type="NCBI Taxonomy" id="8364"/>
    <lineage>
        <taxon>Eukaryota</taxon>
        <taxon>Metazoa</taxon>
        <taxon>Chordata</taxon>
        <taxon>Craniata</taxon>
        <taxon>Vertebrata</taxon>
        <taxon>Euteleostomi</taxon>
        <taxon>Amphibia</taxon>
        <taxon>Batrachia</taxon>
        <taxon>Anura</taxon>
        <taxon>Pipoidea</taxon>
        <taxon>Pipidae</taxon>
        <taxon>Xenopodinae</taxon>
        <taxon>Xenopus</taxon>
        <taxon>Silurana</taxon>
    </lineage>
</organism>
<keyword evidence="7" id="KW-0479">Metal-binding</keyword>
<comment type="cofactor">
    <cofactor evidence="1">
        <name>Mg(2+)</name>
        <dbReference type="ChEBI" id="CHEBI:18420"/>
    </cofactor>
</comment>